<feature type="domain" description="IraD/Gp25-like" evidence="1">
    <location>
        <begin position="95"/>
        <end position="208"/>
    </location>
</feature>
<protein>
    <submittedName>
        <fullName evidence="2">Type VI secretion system baseplate subunit TssE</fullName>
    </submittedName>
</protein>
<gene>
    <name evidence="2" type="ORF">A7A09_000450</name>
</gene>
<evidence type="ECO:0000313" key="2">
    <source>
        <dbReference type="EMBL" id="RNF36388.1"/>
    </source>
</evidence>
<accession>A0A3R7NZQ0</accession>
<keyword evidence="3" id="KW-1185">Reference proteome</keyword>
<evidence type="ECO:0000313" key="3">
    <source>
        <dbReference type="Proteomes" id="UP000238137"/>
    </source>
</evidence>
<organism evidence="2 3">
    <name type="scientific">Paracoccus methylarcula</name>
    <dbReference type="NCBI Taxonomy" id="72022"/>
    <lineage>
        <taxon>Bacteria</taxon>
        <taxon>Pseudomonadati</taxon>
        <taxon>Pseudomonadota</taxon>
        <taxon>Alphaproteobacteria</taxon>
        <taxon>Rhodobacterales</taxon>
        <taxon>Paracoccaceae</taxon>
        <taxon>Paracoccus</taxon>
    </lineage>
</organism>
<sequence length="233" mass="26372">MQPSIREAVQPSLWDRLVDELHGLGAETAALRRELARKLGGDQAVGMLLAEGARSIERDESLDDETRRLAHRLAGLLRRQRRLEEGGVIVTPDLLREAVRRDIEMLFNIERLEADYLLSEREMTSTSSPGELLADYPEIRRSVLNYGVPSFSGRHGSDFDPDVLSRELTEVLRIFEPRLKGETIRVKVSTSDKTGLRIEIDALLMLTPVPERLRLSTMIDLDNGRAITSMEDR</sequence>
<dbReference type="PANTHER" id="PTHR38595:SF1">
    <property type="entry name" value="TYPE VI SECRETION SYSTEM COMPONENT TSSE1"/>
    <property type="match status" value="1"/>
</dbReference>
<dbReference type="InterPro" id="IPR007048">
    <property type="entry name" value="IraD/Gp25-like"/>
</dbReference>
<proteinExistence type="predicted"/>
<comment type="caution">
    <text evidence="2">The sequence shown here is derived from an EMBL/GenBank/DDBJ whole genome shotgun (WGS) entry which is preliminary data.</text>
</comment>
<dbReference type="Pfam" id="PF04965">
    <property type="entry name" value="GPW_gp25"/>
    <property type="match status" value="1"/>
</dbReference>
<dbReference type="AlphaFoldDB" id="A0A3R7NZQ0"/>
<dbReference type="EMBL" id="PXNQ02000001">
    <property type="protein sequence ID" value="RNF36388.1"/>
    <property type="molecule type" value="Genomic_DNA"/>
</dbReference>
<dbReference type="InterPro" id="IPR053176">
    <property type="entry name" value="T6SS_TssE1-like"/>
</dbReference>
<dbReference type="PANTHER" id="PTHR38595">
    <property type="entry name" value="CYTOPLASMIC PROTEIN-RELATED"/>
    <property type="match status" value="1"/>
</dbReference>
<dbReference type="RefSeq" id="WP_106690002.1">
    <property type="nucleotide sequence ID" value="NZ_PXNQ02000001.1"/>
</dbReference>
<dbReference type="SUPFAM" id="SSF160719">
    <property type="entry name" value="gpW/gp25-like"/>
    <property type="match status" value="1"/>
</dbReference>
<dbReference type="OrthoDB" id="119583at2"/>
<dbReference type="Proteomes" id="UP000238137">
    <property type="component" value="Unassembled WGS sequence"/>
</dbReference>
<reference evidence="2" key="1">
    <citation type="submission" date="2018-05" db="EMBL/GenBank/DDBJ databases">
        <title>Reclassification of Methylarcula marina and Methylarcula terricola as Paracoccus methylarcula sp.nov., comb.nov. and Paracoccus terricola comb.nov.</title>
        <authorList>
            <person name="Shmareva M.N."/>
            <person name="Doronina N.V."/>
            <person name="Vasilenko O.V."/>
            <person name="Tarlachkov S.V."/>
            <person name="Trotsenko Y.A."/>
        </authorList>
    </citation>
    <scope>NUCLEOTIDE SEQUENCE [LARGE SCALE GENOMIC DNA]</scope>
    <source>
        <strain evidence="2">VKM B-2159</strain>
    </source>
</reference>
<name>A0A3R7NZQ0_9RHOB</name>
<evidence type="ECO:0000259" key="1">
    <source>
        <dbReference type="Pfam" id="PF04965"/>
    </source>
</evidence>